<dbReference type="AlphaFoldDB" id="W7EWE7"/>
<reference evidence="1 2" key="1">
    <citation type="journal article" date="2013" name="PLoS Genet.">
        <title>Comparative genome structure, secondary metabolite, and effector coding capacity across Cochliobolus pathogens.</title>
        <authorList>
            <person name="Condon B.J."/>
            <person name="Leng Y."/>
            <person name="Wu D."/>
            <person name="Bushley K.E."/>
            <person name="Ohm R.A."/>
            <person name="Otillar R."/>
            <person name="Martin J."/>
            <person name="Schackwitz W."/>
            <person name="Grimwood J."/>
            <person name="MohdZainudin N."/>
            <person name="Xue C."/>
            <person name="Wang R."/>
            <person name="Manning V.A."/>
            <person name="Dhillon B."/>
            <person name="Tu Z.J."/>
            <person name="Steffenson B.J."/>
            <person name="Salamov A."/>
            <person name="Sun H."/>
            <person name="Lowry S."/>
            <person name="LaButti K."/>
            <person name="Han J."/>
            <person name="Copeland A."/>
            <person name="Lindquist E."/>
            <person name="Barry K."/>
            <person name="Schmutz J."/>
            <person name="Baker S.E."/>
            <person name="Ciuffetti L.M."/>
            <person name="Grigoriev I.V."/>
            <person name="Zhong S."/>
            <person name="Turgeon B.G."/>
        </authorList>
    </citation>
    <scope>NUCLEOTIDE SEQUENCE [LARGE SCALE GENOMIC DNA]</scope>
    <source>
        <strain evidence="1 2">FI3</strain>
    </source>
</reference>
<keyword evidence="2" id="KW-1185">Reference proteome</keyword>
<gene>
    <name evidence="1" type="ORF">COCVIDRAFT_84924</name>
</gene>
<accession>W7EWE7</accession>
<dbReference type="RefSeq" id="XP_014562098.1">
    <property type="nucleotide sequence ID" value="XM_014706612.1"/>
</dbReference>
<proteinExistence type="predicted"/>
<organism evidence="1 2">
    <name type="scientific">Bipolaris victoriae (strain FI3)</name>
    <name type="common">Victoria blight of oats agent</name>
    <name type="synonym">Cochliobolus victoriae</name>
    <dbReference type="NCBI Taxonomy" id="930091"/>
    <lineage>
        <taxon>Eukaryota</taxon>
        <taxon>Fungi</taxon>
        <taxon>Dikarya</taxon>
        <taxon>Ascomycota</taxon>
        <taxon>Pezizomycotina</taxon>
        <taxon>Dothideomycetes</taxon>
        <taxon>Pleosporomycetidae</taxon>
        <taxon>Pleosporales</taxon>
        <taxon>Pleosporineae</taxon>
        <taxon>Pleosporaceae</taxon>
        <taxon>Bipolaris</taxon>
    </lineage>
</organism>
<dbReference type="GeneID" id="26258212"/>
<dbReference type="HOGENOM" id="CLU_2687442_0_0_1"/>
<sequence>MPGFLDELGSFVSGRFVKGVLRFGLSRCPMALVGLSRANNEAKGISASTPNEDLVATDASHLRPERVRCVSGYV</sequence>
<dbReference type="EMBL" id="KI968693">
    <property type="protein sequence ID" value="EUN32461.1"/>
    <property type="molecule type" value="Genomic_DNA"/>
</dbReference>
<name>W7EWE7_BIPV3</name>
<evidence type="ECO:0000313" key="1">
    <source>
        <dbReference type="EMBL" id="EUN32461.1"/>
    </source>
</evidence>
<protein>
    <submittedName>
        <fullName evidence="1">Uncharacterized protein</fullName>
    </submittedName>
</protein>
<dbReference type="Proteomes" id="UP000054337">
    <property type="component" value="Unassembled WGS sequence"/>
</dbReference>
<evidence type="ECO:0000313" key="2">
    <source>
        <dbReference type="Proteomes" id="UP000054337"/>
    </source>
</evidence>